<dbReference type="AlphaFoldDB" id="A0A1Y5NVF9"/>
<organism evidence="2">
    <name type="scientific">uncultured Mycobacterium sp</name>
    <dbReference type="NCBI Taxonomy" id="171292"/>
    <lineage>
        <taxon>Bacteria</taxon>
        <taxon>Bacillati</taxon>
        <taxon>Actinomycetota</taxon>
        <taxon>Actinomycetes</taxon>
        <taxon>Mycobacteriales</taxon>
        <taxon>Mycobacteriaceae</taxon>
        <taxon>Mycobacterium</taxon>
        <taxon>environmental samples</taxon>
    </lineage>
</organism>
<proteinExistence type="inferred from homology"/>
<dbReference type="SUPFAM" id="SSF53474">
    <property type="entry name" value="alpha/beta-Hydrolases"/>
    <property type="match status" value="1"/>
</dbReference>
<accession>A0A1Y5NVF9</accession>
<protein>
    <submittedName>
        <fullName evidence="2">Uncharacterized protein</fullName>
    </submittedName>
</protein>
<dbReference type="InterPro" id="IPR050261">
    <property type="entry name" value="FrsA_esterase"/>
</dbReference>
<dbReference type="InterPro" id="IPR029058">
    <property type="entry name" value="AB_hydrolase_fold"/>
</dbReference>
<dbReference type="PANTHER" id="PTHR22946">
    <property type="entry name" value="DIENELACTONE HYDROLASE DOMAIN-CONTAINING PROTEIN-RELATED"/>
    <property type="match status" value="1"/>
</dbReference>
<dbReference type="Gene3D" id="3.40.50.1820">
    <property type="entry name" value="alpha/beta hydrolase"/>
    <property type="match status" value="1"/>
</dbReference>
<comment type="similarity">
    <text evidence="1">Belongs to the AB hydrolase superfamily.</text>
</comment>
<reference evidence="2" key="1">
    <citation type="submission" date="2016-03" db="EMBL/GenBank/DDBJ databases">
        <authorList>
            <person name="Ploux O."/>
        </authorList>
    </citation>
    <scope>NUCLEOTIDE SEQUENCE</scope>
    <source>
        <strain evidence="2">UC10</strain>
    </source>
</reference>
<evidence type="ECO:0000256" key="1">
    <source>
        <dbReference type="ARBA" id="ARBA00008645"/>
    </source>
</evidence>
<evidence type="ECO:0000313" key="2">
    <source>
        <dbReference type="EMBL" id="SBS70432.1"/>
    </source>
</evidence>
<dbReference type="EMBL" id="FLQS01000001">
    <property type="protein sequence ID" value="SBS70432.1"/>
    <property type="molecule type" value="Genomic_DNA"/>
</dbReference>
<sequence>MNDGQNSIDACRESARQGNLAGSDAAAATALPRDEEVQVVAGSTTVTGHLTVPPHPGGVVVFAHGSGSSRFSARNIYVADVLNSYGIATLLFDLLTPAEERNRANVFDIKLLASRLIAVTDWLAAQPETATLPVGYFGASTGAGAALAAAAEPAVNIDAVVSRGGRPDLAGESLKRVVSPTLLIVGGLDDVVLGLNRQAQAEIPGECELVVVPGATHLFEEPGTLEKVAELARDWFTHQFSVARGRRAGAGPMPTGL</sequence>
<name>A0A1Y5NVF9_9MYCO</name>
<gene>
    <name evidence="2" type="ORF">MHPYR_10135</name>
</gene>